<dbReference type="PROSITE" id="PS51257">
    <property type="entry name" value="PROKAR_LIPOPROTEIN"/>
    <property type="match status" value="1"/>
</dbReference>
<name>A0A0F8KG94_METMZ</name>
<dbReference type="Proteomes" id="UP000034817">
    <property type="component" value="Unassembled WGS sequence"/>
</dbReference>
<accession>A0A0F8KG94</accession>
<evidence type="ECO:0000256" key="1">
    <source>
        <dbReference type="SAM" id="MobiDB-lite"/>
    </source>
</evidence>
<evidence type="ECO:0000313" key="3">
    <source>
        <dbReference type="Proteomes" id="UP000034817"/>
    </source>
</evidence>
<feature type="compositionally biased region" description="Polar residues" evidence="1">
    <location>
        <begin position="53"/>
        <end position="69"/>
    </location>
</feature>
<feature type="region of interest" description="Disordered" evidence="1">
    <location>
        <begin position="24"/>
        <end position="73"/>
    </location>
</feature>
<evidence type="ECO:0000313" key="2">
    <source>
        <dbReference type="EMBL" id="KKG79800.1"/>
    </source>
</evidence>
<dbReference type="PATRIC" id="fig|2209.72.peg.2836"/>
<dbReference type="AlphaFoldDB" id="A0A0F8KG94"/>
<reference evidence="2 3" key="1">
    <citation type="journal article" date="2015" name="ISME J.">
        <title>Genomic and phenotypic differentiation among Methanosarcina mazei populations from Columbia River sediment.</title>
        <authorList>
            <person name="Youngblut N.D."/>
            <person name="Wirth J.S."/>
            <person name="Henriksen J.R."/>
            <person name="Smith M."/>
            <person name="Simon H."/>
            <person name="Metcalf W.W."/>
            <person name="Whitaker R.J."/>
        </authorList>
    </citation>
    <scope>NUCLEOTIDE SEQUENCE [LARGE SCALE GENOMIC DNA]</scope>
    <source>
        <strain evidence="2 3">3.H.A.2.4</strain>
    </source>
</reference>
<organism evidence="2 3">
    <name type="scientific">Methanosarcina mazei</name>
    <name type="common">Methanosarcina frisia</name>
    <dbReference type="NCBI Taxonomy" id="2209"/>
    <lineage>
        <taxon>Archaea</taxon>
        <taxon>Methanobacteriati</taxon>
        <taxon>Methanobacteriota</taxon>
        <taxon>Stenosarchaea group</taxon>
        <taxon>Methanomicrobia</taxon>
        <taxon>Methanosarcinales</taxon>
        <taxon>Methanosarcinaceae</taxon>
        <taxon>Methanosarcina</taxon>
    </lineage>
</organism>
<proteinExistence type="predicted"/>
<gene>
    <name evidence="2" type="ORF">DU55_13065</name>
</gene>
<protein>
    <submittedName>
        <fullName evidence="2">Uncharacterized protein</fullName>
    </submittedName>
</protein>
<comment type="caution">
    <text evidence="2">The sequence shown here is derived from an EMBL/GenBank/DDBJ whole genome shotgun (WGS) entry which is preliminary data.</text>
</comment>
<feature type="compositionally biased region" description="Basic and acidic residues" evidence="1">
    <location>
        <begin position="25"/>
        <end position="35"/>
    </location>
</feature>
<sequence length="163" mass="17444">MLNKKIGIVTIALMLLVSGCISGDKPQDEAAKESDAGNGISSSGDEEISSAATNSSPDNQSVNESINSEQVPQYQVVVPPHTATEIVYQSSGDGNYLLLNTTEKTYFVNQTGTKDDYGGSYSETSQTYNLDTSFGTTTVFVKENNGVSFEADDGGRGFWERVD</sequence>
<dbReference type="EMBL" id="JJPP01000076">
    <property type="protein sequence ID" value="KKG79800.1"/>
    <property type="molecule type" value="Genomic_DNA"/>
</dbReference>